<evidence type="ECO:0000259" key="2">
    <source>
        <dbReference type="SMART" id="SM00530"/>
    </source>
</evidence>
<proteinExistence type="predicted"/>
<dbReference type="InterPro" id="IPR010982">
    <property type="entry name" value="Lambda_DNA-bd_dom_sf"/>
</dbReference>
<organism evidence="3 4">
    <name type="scientific">Streptomyces racemochromogenes</name>
    <dbReference type="NCBI Taxonomy" id="67353"/>
    <lineage>
        <taxon>Bacteria</taxon>
        <taxon>Bacillati</taxon>
        <taxon>Actinomycetota</taxon>
        <taxon>Actinomycetes</taxon>
        <taxon>Kitasatosporales</taxon>
        <taxon>Streptomycetaceae</taxon>
        <taxon>Streptomyces</taxon>
    </lineage>
</organism>
<feature type="domain" description="HTH cro/C1-type" evidence="2">
    <location>
        <begin position="74"/>
        <end position="142"/>
    </location>
</feature>
<dbReference type="InterPro" id="IPR001387">
    <property type="entry name" value="Cro/C1-type_HTH"/>
</dbReference>
<comment type="caution">
    <text evidence="3">The sequence shown here is derived from an EMBL/GenBank/DDBJ whole genome shotgun (WGS) entry which is preliminary data.</text>
</comment>
<dbReference type="Gene3D" id="1.10.260.40">
    <property type="entry name" value="lambda repressor-like DNA-binding domains"/>
    <property type="match status" value="1"/>
</dbReference>
<evidence type="ECO:0000313" key="4">
    <source>
        <dbReference type="Proteomes" id="UP001610631"/>
    </source>
</evidence>
<feature type="compositionally biased region" description="Basic and acidic residues" evidence="1">
    <location>
        <begin position="143"/>
        <end position="156"/>
    </location>
</feature>
<name>A0ABW7PI27_9ACTN</name>
<dbReference type="SMART" id="SM00530">
    <property type="entry name" value="HTH_XRE"/>
    <property type="match status" value="2"/>
</dbReference>
<dbReference type="CDD" id="cd00093">
    <property type="entry name" value="HTH_XRE"/>
    <property type="match status" value="1"/>
</dbReference>
<dbReference type="EMBL" id="JBBDHD010000068">
    <property type="protein sequence ID" value="MFH7598053.1"/>
    <property type="molecule type" value="Genomic_DNA"/>
</dbReference>
<gene>
    <name evidence="3" type="ORF">WDV06_23575</name>
</gene>
<dbReference type="SUPFAM" id="SSF47413">
    <property type="entry name" value="lambda repressor-like DNA-binding domains"/>
    <property type="match status" value="1"/>
</dbReference>
<protein>
    <recommendedName>
        <fullName evidence="2">HTH cro/C1-type domain-containing protein</fullName>
    </recommendedName>
</protein>
<feature type="domain" description="HTH cro/C1-type" evidence="2">
    <location>
        <begin position="12"/>
        <end position="67"/>
    </location>
</feature>
<evidence type="ECO:0000256" key="1">
    <source>
        <dbReference type="SAM" id="MobiDB-lite"/>
    </source>
</evidence>
<sequence>MSQTPYGFDAARFRAARAAAGATVPHIARTAQVTERAVSLYLAGTRTPRPAVLVLLAHAVEAEPAALCTVDRETLRHLRIFTGRSRAQVGRELGMSEATYRELENTGARGRLASSRYSPREGRWLAWEEWAAPKFATTPDRLAAAEERTRADYQTERKRRRQRQCEADPAFAARIEGLGRPGRAQRES</sequence>
<dbReference type="RefSeq" id="WP_395511766.1">
    <property type="nucleotide sequence ID" value="NZ_JBBDHD010000068.1"/>
</dbReference>
<feature type="region of interest" description="Disordered" evidence="1">
    <location>
        <begin position="141"/>
        <end position="188"/>
    </location>
</feature>
<dbReference type="Proteomes" id="UP001610631">
    <property type="component" value="Unassembled WGS sequence"/>
</dbReference>
<keyword evidence="4" id="KW-1185">Reference proteome</keyword>
<reference evidence="3 4" key="1">
    <citation type="submission" date="2024-03" db="EMBL/GenBank/DDBJ databases">
        <title>Whole genome sequencing of Streptomyces racemochromogenes, to identify antimicrobial biosynthetic gene clusters.</title>
        <authorList>
            <person name="Suryawanshi P."/>
            <person name="Krishnaraj P.U."/>
            <person name="Arun Y.P."/>
            <person name="Suryawanshi M.P."/>
            <person name="Rakshit O."/>
        </authorList>
    </citation>
    <scope>NUCLEOTIDE SEQUENCE [LARGE SCALE GENOMIC DNA]</scope>
    <source>
        <strain evidence="3 4">AUDT626</strain>
    </source>
</reference>
<accession>A0ABW7PI27</accession>
<evidence type="ECO:0000313" key="3">
    <source>
        <dbReference type="EMBL" id="MFH7598053.1"/>
    </source>
</evidence>